<accession>A0A0Q3TVD1</accession>
<organism evidence="1 2">
    <name type="scientific">Amazona aestiva</name>
    <name type="common">Blue-fronted Amazon parrot</name>
    <dbReference type="NCBI Taxonomy" id="12930"/>
    <lineage>
        <taxon>Eukaryota</taxon>
        <taxon>Metazoa</taxon>
        <taxon>Chordata</taxon>
        <taxon>Craniata</taxon>
        <taxon>Vertebrata</taxon>
        <taxon>Euteleostomi</taxon>
        <taxon>Archelosauria</taxon>
        <taxon>Archosauria</taxon>
        <taxon>Dinosauria</taxon>
        <taxon>Saurischia</taxon>
        <taxon>Theropoda</taxon>
        <taxon>Coelurosauria</taxon>
        <taxon>Aves</taxon>
        <taxon>Neognathae</taxon>
        <taxon>Neoaves</taxon>
        <taxon>Telluraves</taxon>
        <taxon>Australaves</taxon>
        <taxon>Psittaciformes</taxon>
        <taxon>Psittacidae</taxon>
        <taxon>Amazona</taxon>
    </lineage>
</organism>
<gene>
    <name evidence="1" type="ORF">AAES_24781</name>
</gene>
<sequence>MPPFPVLSFGRDLILDQAISDKIPVTSLIQLDFTALIIVKLLALLDEMYFIPGKSQAQKLRREDVEDSLEGVQGANAVDVEVPRPMCVDVIAECYTKVQIENV</sequence>
<protein>
    <submittedName>
        <fullName evidence="1">Uncharacterized protein</fullName>
    </submittedName>
</protein>
<comment type="caution">
    <text evidence="1">The sequence shown here is derived from an EMBL/GenBank/DDBJ whole genome shotgun (WGS) entry which is preliminary data.</text>
</comment>
<evidence type="ECO:0000313" key="2">
    <source>
        <dbReference type="Proteomes" id="UP000051836"/>
    </source>
</evidence>
<reference evidence="1 2" key="1">
    <citation type="submission" date="2015-10" db="EMBL/GenBank/DDBJ databases">
        <authorList>
            <person name="Gilbert D.G."/>
        </authorList>
    </citation>
    <scope>NUCLEOTIDE SEQUENCE [LARGE SCALE GENOMIC DNA]</scope>
    <source>
        <strain evidence="1">FVVF132</strain>
    </source>
</reference>
<dbReference type="EMBL" id="LMAW01000414">
    <property type="protein sequence ID" value="KQL57776.1"/>
    <property type="molecule type" value="Genomic_DNA"/>
</dbReference>
<keyword evidence="2" id="KW-1185">Reference proteome</keyword>
<dbReference type="Proteomes" id="UP000051836">
    <property type="component" value="Unassembled WGS sequence"/>
</dbReference>
<evidence type="ECO:0000313" key="1">
    <source>
        <dbReference type="EMBL" id="KQL57776.1"/>
    </source>
</evidence>
<proteinExistence type="predicted"/>
<dbReference type="AlphaFoldDB" id="A0A0Q3TVD1"/>
<name>A0A0Q3TVD1_AMAAE</name>